<dbReference type="InterPro" id="IPR036291">
    <property type="entry name" value="NAD(P)-bd_dom_sf"/>
</dbReference>
<comment type="caution">
    <text evidence="2">The sequence shown here is derived from an EMBL/GenBank/DDBJ whole genome shotgun (WGS) entry which is preliminary data.</text>
</comment>
<evidence type="ECO:0000259" key="1">
    <source>
        <dbReference type="Pfam" id="PF01370"/>
    </source>
</evidence>
<feature type="domain" description="NAD-dependent epimerase/dehydratase" evidence="1">
    <location>
        <begin position="5"/>
        <end position="84"/>
    </location>
</feature>
<dbReference type="InterPro" id="IPR051783">
    <property type="entry name" value="NAD(P)-dependent_oxidoreduct"/>
</dbReference>
<dbReference type="GO" id="GO:0004029">
    <property type="term" value="F:aldehyde dehydrogenase (NAD+) activity"/>
    <property type="evidence" value="ECO:0007669"/>
    <property type="project" value="TreeGrafter"/>
</dbReference>
<feature type="domain" description="NAD-dependent epimerase/dehydratase" evidence="1">
    <location>
        <begin position="153"/>
        <end position="239"/>
    </location>
</feature>
<dbReference type="Pfam" id="PF01370">
    <property type="entry name" value="Epimerase"/>
    <property type="match status" value="2"/>
</dbReference>
<evidence type="ECO:0000313" key="2">
    <source>
        <dbReference type="EMBL" id="KAK5700042.1"/>
    </source>
</evidence>
<dbReference type="SUPFAM" id="SSF51735">
    <property type="entry name" value="NAD(P)-binding Rossmann-fold domains"/>
    <property type="match status" value="1"/>
</dbReference>
<reference evidence="2" key="1">
    <citation type="submission" date="2023-08" db="EMBL/GenBank/DDBJ databases">
        <title>Black Yeasts Isolated from many extreme environments.</title>
        <authorList>
            <person name="Coleine C."/>
            <person name="Stajich J.E."/>
            <person name="Selbmann L."/>
        </authorList>
    </citation>
    <scope>NUCLEOTIDE SEQUENCE</scope>
    <source>
        <strain evidence="2">CCFEE 5810</strain>
    </source>
</reference>
<accession>A0AAN7ZU41</accession>
<dbReference type="PANTHER" id="PTHR48079">
    <property type="entry name" value="PROTEIN YEEZ"/>
    <property type="match status" value="1"/>
</dbReference>
<dbReference type="EMBL" id="JAVRQU010000008">
    <property type="protein sequence ID" value="KAK5700042.1"/>
    <property type="molecule type" value="Genomic_DNA"/>
</dbReference>
<gene>
    <name evidence="2" type="ORF">LTR97_006176</name>
</gene>
<sequence length="345" mass="38252">MAPKIFITGITGYIGGDLFEVLYKKHPDYDYSVLVRTQEKSDVVTKAYPSVKVVLGGLDDLTLVEREAAKADVIIHTAESSEHEGAAKAIAAGLAPSHRKERPGYWLNTGGTGILTFDDSSHQKLGDWSDLEYNDWTGVHDLTHLPDEAMHRNVDKIVLEAGTKYSDSVKTAIVCPPTIYGNGRGQVNQRSRQIYDLASFVLKHQWVPIIGGGKARWKNLHIYDLSDAFILLIEAAVAGNNDPELWGANGYLIVEHGEHTWSDIAGKIGTTAHKLGYLDAEPKVKVLHTFNDVLKEVGYNGLGWAWNARAKGERLSKVLRWEPSGPTLEVELEEIVRREYERGLA</sequence>
<dbReference type="Gene3D" id="3.40.50.720">
    <property type="entry name" value="NAD(P)-binding Rossmann-like Domain"/>
    <property type="match status" value="2"/>
</dbReference>
<protein>
    <recommendedName>
        <fullName evidence="1">NAD-dependent epimerase/dehydratase domain-containing protein</fullName>
    </recommendedName>
</protein>
<name>A0AAN7ZU41_9PEZI</name>
<dbReference type="AlphaFoldDB" id="A0AAN7ZU41"/>
<dbReference type="PANTHER" id="PTHR48079:SF6">
    <property type="entry name" value="NAD(P)-BINDING DOMAIN-CONTAINING PROTEIN-RELATED"/>
    <property type="match status" value="1"/>
</dbReference>
<evidence type="ECO:0000313" key="3">
    <source>
        <dbReference type="Proteomes" id="UP001310594"/>
    </source>
</evidence>
<dbReference type="InterPro" id="IPR001509">
    <property type="entry name" value="Epimerase_deHydtase"/>
</dbReference>
<organism evidence="2 3">
    <name type="scientific">Elasticomyces elasticus</name>
    <dbReference type="NCBI Taxonomy" id="574655"/>
    <lineage>
        <taxon>Eukaryota</taxon>
        <taxon>Fungi</taxon>
        <taxon>Dikarya</taxon>
        <taxon>Ascomycota</taxon>
        <taxon>Pezizomycotina</taxon>
        <taxon>Dothideomycetes</taxon>
        <taxon>Dothideomycetidae</taxon>
        <taxon>Mycosphaerellales</taxon>
        <taxon>Teratosphaeriaceae</taxon>
        <taxon>Elasticomyces</taxon>
    </lineage>
</organism>
<dbReference type="GO" id="GO:0005737">
    <property type="term" value="C:cytoplasm"/>
    <property type="evidence" value="ECO:0007669"/>
    <property type="project" value="TreeGrafter"/>
</dbReference>
<dbReference type="Proteomes" id="UP001310594">
    <property type="component" value="Unassembled WGS sequence"/>
</dbReference>
<proteinExistence type="predicted"/>